<evidence type="ECO:0000313" key="2">
    <source>
        <dbReference type="EMBL" id="KAK5611400.1"/>
    </source>
</evidence>
<dbReference type="AlphaFoldDB" id="A0AAV9RQR9"/>
<sequence>MQEFVGCTHEGPILALVCKTVTTVQPVPSLPFHIPGASLLRKDDSRTTPPCEHNSYNLEILCLSHTPSALRPHPHQDQPILSKGNPTPSILAVRTTSLSTRLRATASPCLPTLTPDQTTTSTTATSPASPLHA</sequence>
<feature type="region of interest" description="Disordered" evidence="1">
    <location>
        <begin position="69"/>
        <end position="88"/>
    </location>
</feature>
<protein>
    <submittedName>
        <fullName evidence="2">Uncharacterized protein</fullName>
    </submittedName>
</protein>
<comment type="caution">
    <text evidence="2">The sequence shown here is derived from an EMBL/GenBank/DDBJ whole genome shotgun (WGS) entry which is preliminary data.</text>
</comment>
<name>A0AAV9RQR9_9TELE</name>
<feature type="region of interest" description="Disordered" evidence="1">
    <location>
        <begin position="106"/>
        <end position="133"/>
    </location>
</feature>
<evidence type="ECO:0000256" key="1">
    <source>
        <dbReference type="SAM" id="MobiDB-lite"/>
    </source>
</evidence>
<accession>A0AAV9RQR9</accession>
<reference evidence="2 3" key="1">
    <citation type="submission" date="2021-06" db="EMBL/GenBank/DDBJ databases">
        <authorList>
            <person name="Palmer J.M."/>
        </authorList>
    </citation>
    <scope>NUCLEOTIDE SEQUENCE [LARGE SCALE GENOMIC DNA]</scope>
    <source>
        <strain evidence="2 3">MEX-2019</strain>
        <tissue evidence="2">Muscle</tissue>
    </source>
</reference>
<dbReference type="Proteomes" id="UP001311232">
    <property type="component" value="Unassembled WGS sequence"/>
</dbReference>
<organism evidence="2 3">
    <name type="scientific">Crenichthys baileyi</name>
    <name type="common">White River springfish</name>
    <dbReference type="NCBI Taxonomy" id="28760"/>
    <lineage>
        <taxon>Eukaryota</taxon>
        <taxon>Metazoa</taxon>
        <taxon>Chordata</taxon>
        <taxon>Craniata</taxon>
        <taxon>Vertebrata</taxon>
        <taxon>Euteleostomi</taxon>
        <taxon>Actinopterygii</taxon>
        <taxon>Neopterygii</taxon>
        <taxon>Teleostei</taxon>
        <taxon>Neoteleostei</taxon>
        <taxon>Acanthomorphata</taxon>
        <taxon>Ovalentaria</taxon>
        <taxon>Atherinomorphae</taxon>
        <taxon>Cyprinodontiformes</taxon>
        <taxon>Goodeidae</taxon>
        <taxon>Crenichthys</taxon>
    </lineage>
</organism>
<gene>
    <name evidence="2" type="ORF">CRENBAI_017164</name>
</gene>
<keyword evidence="3" id="KW-1185">Reference proteome</keyword>
<dbReference type="EMBL" id="JAHHUM010001480">
    <property type="protein sequence ID" value="KAK5611400.1"/>
    <property type="molecule type" value="Genomic_DNA"/>
</dbReference>
<proteinExistence type="predicted"/>
<evidence type="ECO:0000313" key="3">
    <source>
        <dbReference type="Proteomes" id="UP001311232"/>
    </source>
</evidence>